<evidence type="ECO:0000313" key="2">
    <source>
        <dbReference type="EMBL" id="JAD72640.1"/>
    </source>
</evidence>
<accession>A0A0A9CH07</accession>
<evidence type="ECO:0000256" key="1">
    <source>
        <dbReference type="SAM" id="MobiDB-lite"/>
    </source>
</evidence>
<organism evidence="2">
    <name type="scientific">Arundo donax</name>
    <name type="common">Giant reed</name>
    <name type="synonym">Donax arundinaceus</name>
    <dbReference type="NCBI Taxonomy" id="35708"/>
    <lineage>
        <taxon>Eukaryota</taxon>
        <taxon>Viridiplantae</taxon>
        <taxon>Streptophyta</taxon>
        <taxon>Embryophyta</taxon>
        <taxon>Tracheophyta</taxon>
        <taxon>Spermatophyta</taxon>
        <taxon>Magnoliopsida</taxon>
        <taxon>Liliopsida</taxon>
        <taxon>Poales</taxon>
        <taxon>Poaceae</taxon>
        <taxon>PACMAD clade</taxon>
        <taxon>Arundinoideae</taxon>
        <taxon>Arundineae</taxon>
        <taxon>Arundo</taxon>
    </lineage>
</organism>
<proteinExistence type="predicted"/>
<sequence>MRTMINQRNEKMHSRAIKTTISP</sequence>
<dbReference type="AlphaFoldDB" id="A0A0A9CH07"/>
<dbReference type="EMBL" id="GBRH01225255">
    <property type="protein sequence ID" value="JAD72640.1"/>
    <property type="molecule type" value="Transcribed_RNA"/>
</dbReference>
<protein>
    <submittedName>
        <fullName evidence="2">Uncharacterized protein</fullName>
    </submittedName>
</protein>
<reference evidence="2" key="1">
    <citation type="submission" date="2014-09" db="EMBL/GenBank/DDBJ databases">
        <authorList>
            <person name="Magalhaes I.L.F."/>
            <person name="Oliveira U."/>
            <person name="Santos F.R."/>
            <person name="Vidigal T.H.D.A."/>
            <person name="Brescovit A.D."/>
            <person name="Santos A.J."/>
        </authorList>
    </citation>
    <scope>NUCLEOTIDE SEQUENCE</scope>
    <source>
        <tissue evidence="2">Shoot tissue taken approximately 20 cm above the soil surface</tissue>
    </source>
</reference>
<reference evidence="2" key="2">
    <citation type="journal article" date="2015" name="Data Brief">
        <title>Shoot transcriptome of the giant reed, Arundo donax.</title>
        <authorList>
            <person name="Barrero R.A."/>
            <person name="Guerrero F.D."/>
            <person name="Moolhuijzen P."/>
            <person name="Goolsby J.A."/>
            <person name="Tidwell J."/>
            <person name="Bellgard S.E."/>
            <person name="Bellgard M.I."/>
        </authorList>
    </citation>
    <scope>NUCLEOTIDE SEQUENCE</scope>
    <source>
        <tissue evidence="2">Shoot tissue taken approximately 20 cm above the soil surface</tissue>
    </source>
</reference>
<name>A0A0A9CH07_ARUDO</name>
<feature type="region of interest" description="Disordered" evidence="1">
    <location>
        <begin position="1"/>
        <end position="23"/>
    </location>
</feature>